<accession>A0A1R1YG60</accession>
<evidence type="ECO:0000313" key="2">
    <source>
        <dbReference type="Proteomes" id="UP000187283"/>
    </source>
</evidence>
<gene>
    <name evidence="1" type="ORF">AYI70_g570</name>
</gene>
<keyword evidence="2" id="KW-1185">Reference proteome</keyword>
<protein>
    <submittedName>
        <fullName evidence="1">Uncharacterized protein</fullName>
    </submittedName>
</protein>
<sequence length="77" mass="8521">MNGKSRKSVLDSIVSKLLQASPSADKNLNGAQDEKLVCGGTSTNFDRDISRLIEAEAIEEYAQYEKYGFSTYKTIPE</sequence>
<dbReference type="AlphaFoldDB" id="A0A1R1YG60"/>
<reference evidence="1 2" key="1">
    <citation type="submission" date="2017-01" db="EMBL/GenBank/DDBJ databases">
        <authorList>
            <person name="Mah S.A."/>
            <person name="Swanson W.J."/>
            <person name="Moy G.W."/>
            <person name="Vacquier V.D."/>
        </authorList>
    </citation>
    <scope>NUCLEOTIDE SEQUENCE [LARGE SCALE GENOMIC DNA]</scope>
    <source>
        <strain evidence="1 2">GSMNP</strain>
    </source>
</reference>
<proteinExistence type="predicted"/>
<evidence type="ECO:0000313" key="1">
    <source>
        <dbReference type="EMBL" id="OMJ25911.1"/>
    </source>
</evidence>
<dbReference type="Proteomes" id="UP000187283">
    <property type="component" value="Unassembled WGS sequence"/>
</dbReference>
<organism evidence="1 2">
    <name type="scientific">Smittium culicis</name>
    <dbReference type="NCBI Taxonomy" id="133412"/>
    <lineage>
        <taxon>Eukaryota</taxon>
        <taxon>Fungi</taxon>
        <taxon>Fungi incertae sedis</taxon>
        <taxon>Zoopagomycota</taxon>
        <taxon>Kickxellomycotina</taxon>
        <taxon>Harpellomycetes</taxon>
        <taxon>Harpellales</taxon>
        <taxon>Legeriomycetaceae</taxon>
        <taxon>Smittium</taxon>
    </lineage>
</organism>
<name>A0A1R1YG60_9FUNG</name>
<dbReference type="EMBL" id="LSSN01000093">
    <property type="protein sequence ID" value="OMJ25911.1"/>
    <property type="molecule type" value="Genomic_DNA"/>
</dbReference>
<comment type="caution">
    <text evidence="1">The sequence shown here is derived from an EMBL/GenBank/DDBJ whole genome shotgun (WGS) entry which is preliminary data.</text>
</comment>